<dbReference type="Gene3D" id="1.25.40.420">
    <property type="match status" value="1"/>
</dbReference>
<dbReference type="InterPro" id="IPR000210">
    <property type="entry name" value="BTB/POZ_dom"/>
</dbReference>
<dbReference type="SUPFAM" id="SSF117281">
    <property type="entry name" value="Kelch motif"/>
    <property type="match status" value="1"/>
</dbReference>
<sequence>MYQEDCALPDTFLQMREAEVLVDVTLIFDHWHVKCHKVILAGMTKFFHSMFVVDMLERNSNEVVMSSIKASTGKLLIDYMYGATIEFTPKNAQDLFIASDMLMLDNLKNRVVDYLCEKADYTNCVSILNLARFHKVDLLAERAKLVLLDYVEEVDEQELDLLKEDDLIDILTTTANYYHEDSFRLVQRWAKSGEKRSNRFCPLMDYVRLKQCRKEFIENVIAADPRMLEGLCYRRLQEVRNTVPPEQFVVGDDDGNMWMCSVGSEQWQLMRRPPARYELCSACIFPLGFIISGGLYDNVYQTHCHAYHAKYNRWDKLPPMTNPRSNHASVYHNNCLYIIGGVDGEYAYVKSFEALDMRTLQWMDLAPTPIRLRDPIVVVESDHIFVLGGYLECDYTPCSRDVCEYFDSKWEVKACSMPEDCDAGAAVCFDKHIYVVGGRNETCMRINPLLDQTWVDLDRPQFNHFYGPALVWDDKIIVCGGDDVDAIEEYSPQDDSWSIWKLKMPKKGCMRFALRIALPL</sequence>
<dbReference type="InterPro" id="IPR011333">
    <property type="entry name" value="SKP1/BTB/POZ_sf"/>
</dbReference>
<dbReference type="InterPro" id="IPR015915">
    <property type="entry name" value="Kelch-typ_b-propeller"/>
</dbReference>
<evidence type="ECO:0000256" key="1">
    <source>
        <dbReference type="ARBA" id="ARBA00022441"/>
    </source>
</evidence>
<dbReference type="PROSITE" id="PS50097">
    <property type="entry name" value="BTB"/>
    <property type="match status" value="1"/>
</dbReference>
<dbReference type="PANTHER" id="PTHR24412">
    <property type="entry name" value="KELCH PROTEIN"/>
    <property type="match status" value="1"/>
</dbReference>
<feature type="domain" description="BTB" evidence="3">
    <location>
        <begin position="22"/>
        <end position="89"/>
    </location>
</feature>
<accession>R7V1L6</accession>
<dbReference type="PIRSF" id="PIRSF037037">
    <property type="entry name" value="Kelch-like_protein_gigaxonin"/>
    <property type="match status" value="1"/>
</dbReference>
<dbReference type="SMART" id="SM00612">
    <property type="entry name" value="Kelch"/>
    <property type="match status" value="3"/>
</dbReference>
<evidence type="ECO:0000313" key="4">
    <source>
        <dbReference type="EMBL" id="ELU12733.1"/>
    </source>
</evidence>
<evidence type="ECO:0000313" key="6">
    <source>
        <dbReference type="Proteomes" id="UP000014760"/>
    </source>
</evidence>
<dbReference type="OMA" id="STCPRYL"/>
<name>R7V1L6_CAPTE</name>
<dbReference type="STRING" id="283909.R7V1L6"/>
<dbReference type="Pfam" id="PF00651">
    <property type="entry name" value="BTB"/>
    <property type="match status" value="1"/>
</dbReference>
<keyword evidence="1" id="KW-0880">Kelch repeat</keyword>
<reference evidence="6" key="1">
    <citation type="submission" date="2012-12" db="EMBL/GenBank/DDBJ databases">
        <authorList>
            <person name="Hellsten U."/>
            <person name="Grimwood J."/>
            <person name="Chapman J.A."/>
            <person name="Shapiro H."/>
            <person name="Aerts A."/>
            <person name="Otillar R.P."/>
            <person name="Terry A.Y."/>
            <person name="Boore J.L."/>
            <person name="Simakov O."/>
            <person name="Marletaz F."/>
            <person name="Cho S.-J."/>
            <person name="Edsinger-Gonzales E."/>
            <person name="Havlak P."/>
            <person name="Kuo D.-H."/>
            <person name="Larsson T."/>
            <person name="Lv J."/>
            <person name="Arendt D."/>
            <person name="Savage R."/>
            <person name="Osoegawa K."/>
            <person name="de Jong P."/>
            <person name="Lindberg D.R."/>
            <person name="Seaver E.C."/>
            <person name="Weisblat D.A."/>
            <person name="Putnam N.H."/>
            <person name="Grigoriev I.V."/>
            <person name="Rokhsar D.S."/>
        </authorList>
    </citation>
    <scope>NUCLEOTIDE SEQUENCE</scope>
    <source>
        <strain evidence="6">I ESC-2004</strain>
    </source>
</reference>
<dbReference type="Proteomes" id="UP000014760">
    <property type="component" value="Unassembled WGS sequence"/>
</dbReference>
<dbReference type="Gene3D" id="2.120.10.80">
    <property type="entry name" value="Kelch-type beta propeller"/>
    <property type="match status" value="1"/>
</dbReference>
<evidence type="ECO:0000313" key="5">
    <source>
        <dbReference type="EnsemblMetazoa" id="CapteP189617"/>
    </source>
</evidence>
<dbReference type="InterPro" id="IPR006652">
    <property type="entry name" value="Kelch_1"/>
</dbReference>
<dbReference type="EnsemblMetazoa" id="CapteT189617">
    <property type="protein sequence ID" value="CapteP189617"/>
    <property type="gene ID" value="CapteG189617"/>
</dbReference>
<dbReference type="PANTHER" id="PTHR24412:SF489">
    <property type="entry name" value="RING FINGER DOMAIN AND KELCH REPEAT-CONTAINING PROTEIN DDB_G0271372"/>
    <property type="match status" value="1"/>
</dbReference>
<keyword evidence="6" id="KW-1185">Reference proteome</keyword>
<keyword evidence="2" id="KW-0677">Repeat</keyword>
<organism evidence="4">
    <name type="scientific">Capitella teleta</name>
    <name type="common">Polychaete worm</name>
    <dbReference type="NCBI Taxonomy" id="283909"/>
    <lineage>
        <taxon>Eukaryota</taxon>
        <taxon>Metazoa</taxon>
        <taxon>Spiralia</taxon>
        <taxon>Lophotrochozoa</taxon>
        <taxon>Annelida</taxon>
        <taxon>Polychaeta</taxon>
        <taxon>Sedentaria</taxon>
        <taxon>Scolecida</taxon>
        <taxon>Capitellidae</taxon>
        <taxon>Capitella</taxon>
    </lineage>
</organism>
<dbReference type="SUPFAM" id="SSF54695">
    <property type="entry name" value="POZ domain"/>
    <property type="match status" value="1"/>
</dbReference>
<proteinExistence type="predicted"/>
<dbReference type="InterPro" id="IPR011705">
    <property type="entry name" value="BACK"/>
</dbReference>
<evidence type="ECO:0000259" key="3">
    <source>
        <dbReference type="PROSITE" id="PS50097"/>
    </source>
</evidence>
<dbReference type="SMART" id="SM00225">
    <property type="entry name" value="BTB"/>
    <property type="match status" value="1"/>
</dbReference>
<dbReference type="EMBL" id="KB295717">
    <property type="protein sequence ID" value="ELU12733.1"/>
    <property type="molecule type" value="Genomic_DNA"/>
</dbReference>
<dbReference type="Pfam" id="PF24681">
    <property type="entry name" value="Kelch_KLHDC2_KLHL20_DRC7"/>
    <property type="match status" value="1"/>
</dbReference>
<evidence type="ECO:0000256" key="2">
    <source>
        <dbReference type="ARBA" id="ARBA00022737"/>
    </source>
</evidence>
<dbReference type="OrthoDB" id="45365at2759"/>
<dbReference type="Pfam" id="PF07707">
    <property type="entry name" value="BACK"/>
    <property type="match status" value="1"/>
</dbReference>
<dbReference type="EMBL" id="AMQN01019401">
    <property type="status" value="NOT_ANNOTATED_CDS"/>
    <property type="molecule type" value="Genomic_DNA"/>
</dbReference>
<reference evidence="5" key="3">
    <citation type="submission" date="2015-06" db="UniProtKB">
        <authorList>
            <consortium name="EnsemblMetazoa"/>
        </authorList>
    </citation>
    <scope>IDENTIFICATION</scope>
</reference>
<protein>
    <recommendedName>
        <fullName evidence="3">BTB domain-containing protein</fullName>
    </recommendedName>
</protein>
<reference evidence="4 6" key="2">
    <citation type="journal article" date="2013" name="Nature">
        <title>Insights into bilaterian evolution from three spiralian genomes.</title>
        <authorList>
            <person name="Simakov O."/>
            <person name="Marletaz F."/>
            <person name="Cho S.J."/>
            <person name="Edsinger-Gonzales E."/>
            <person name="Havlak P."/>
            <person name="Hellsten U."/>
            <person name="Kuo D.H."/>
            <person name="Larsson T."/>
            <person name="Lv J."/>
            <person name="Arendt D."/>
            <person name="Savage R."/>
            <person name="Osoegawa K."/>
            <person name="de Jong P."/>
            <person name="Grimwood J."/>
            <person name="Chapman J.A."/>
            <person name="Shapiro H."/>
            <person name="Aerts A."/>
            <person name="Otillar R.P."/>
            <person name="Terry A.Y."/>
            <person name="Boore J.L."/>
            <person name="Grigoriev I.V."/>
            <person name="Lindberg D.R."/>
            <person name="Seaver E.C."/>
            <person name="Weisblat D.A."/>
            <person name="Putnam N.H."/>
            <person name="Rokhsar D.S."/>
        </authorList>
    </citation>
    <scope>NUCLEOTIDE SEQUENCE</scope>
    <source>
        <strain evidence="4 6">I ESC-2004</strain>
    </source>
</reference>
<dbReference type="Gene3D" id="3.30.710.10">
    <property type="entry name" value="Potassium Channel Kv1.1, Chain A"/>
    <property type="match status" value="1"/>
</dbReference>
<gene>
    <name evidence="4" type="ORF">CAPTEDRAFT_189617</name>
</gene>
<dbReference type="InterPro" id="IPR017096">
    <property type="entry name" value="BTB-kelch_protein"/>
</dbReference>
<dbReference type="AlphaFoldDB" id="R7V1L6"/>
<dbReference type="HOGENOM" id="CLU_004253_14_0_1"/>